<dbReference type="Proteomes" id="UP000297245">
    <property type="component" value="Unassembled WGS sequence"/>
</dbReference>
<evidence type="ECO:0000313" key="2">
    <source>
        <dbReference type="Proteomes" id="UP000297245"/>
    </source>
</evidence>
<reference evidence="1 2" key="1">
    <citation type="journal article" date="2019" name="Nat. Ecol. Evol.">
        <title>Megaphylogeny resolves global patterns of mushroom evolution.</title>
        <authorList>
            <person name="Varga T."/>
            <person name="Krizsan K."/>
            <person name="Foldi C."/>
            <person name="Dima B."/>
            <person name="Sanchez-Garcia M."/>
            <person name="Sanchez-Ramirez S."/>
            <person name="Szollosi G.J."/>
            <person name="Szarkandi J.G."/>
            <person name="Papp V."/>
            <person name="Albert L."/>
            <person name="Andreopoulos W."/>
            <person name="Angelini C."/>
            <person name="Antonin V."/>
            <person name="Barry K.W."/>
            <person name="Bougher N.L."/>
            <person name="Buchanan P."/>
            <person name="Buyck B."/>
            <person name="Bense V."/>
            <person name="Catcheside P."/>
            <person name="Chovatia M."/>
            <person name="Cooper J."/>
            <person name="Damon W."/>
            <person name="Desjardin D."/>
            <person name="Finy P."/>
            <person name="Geml J."/>
            <person name="Haridas S."/>
            <person name="Hughes K."/>
            <person name="Justo A."/>
            <person name="Karasinski D."/>
            <person name="Kautmanova I."/>
            <person name="Kiss B."/>
            <person name="Kocsube S."/>
            <person name="Kotiranta H."/>
            <person name="LaButti K.M."/>
            <person name="Lechner B.E."/>
            <person name="Liimatainen K."/>
            <person name="Lipzen A."/>
            <person name="Lukacs Z."/>
            <person name="Mihaltcheva S."/>
            <person name="Morgado L.N."/>
            <person name="Niskanen T."/>
            <person name="Noordeloos M.E."/>
            <person name="Ohm R.A."/>
            <person name="Ortiz-Santana B."/>
            <person name="Ovrebo C."/>
            <person name="Racz N."/>
            <person name="Riley R."/>
            <person name="Savchenko A."/>
            <person name="Shiryaev A."/>
            <person name="Soop K."/>
            <person name="Spirin V."/>
            <person name="Szebenyi C."/>
            <person name="Tomsovsky M."/>
            <person name="Tulloss R.E."/>
            <person name="Uehling J."/>
            <person name="Grigoriev I.V."/>
            <person name="Vagvolgyi C."/>
            <person name="Papp T."/>
            <person name="Martin F.M."/>
            <person name="Miettinen O."/>
            <person name="Hibbett D.S."/>
            <person name="Nagy L.G."/>
        </authorList>
    </citation>
    <scope>NUCLEOTIDE SEQUENCE [LARGE SCALE GENOMIC DNA]</scope>
    <source>
        <strain evidence="1 2">CBS 962.96</strain>
    </source>
</reference>
<name>A0A4S8MUI3_DENBC</name>
<sequence length="125" mass="14276">MDKLLISSVHPASAKRQTTFKSPNIKSYSAHTRRRRYLTCSIAQLESHFRNMAGHSVSDHDACQIMSTRPGYGEVYTLLLFCPISIQQRDDTQQFAAPPFWIPKPTPAWSSLYGHASELEFRTLF</sequence>
<dbReference type="EMBL" id="ML179045">
    <property type="protein sequence ID" value="THV06064.1"/>
    <property type="molecule type" value="Genomic_DNA"/>
</dbReference>
<dbReference type="AlphaFoldDB" id="A0A4S8MUI3"/>
<gene>
    <name evidence="1" type="ORF">K435DRAFT_960843</name>
</gene>
<accession>A0A4S8MUI3</accession>
<proteinExistence type="predicted"/>
<keyword evidence="2" id="KW-1185">Reference proteome</keyword>
<evidence type="ECO:0000313" key="1">
    <source>
        <dbReference type="EMBL" id="THV06064.1"/>
    </source>
</evidence>
<organism evidence="1 2">
    <name type="scientific">Dendrothele bispora (strain CBS 962.96)</name>
    <dbReference type="NCBI Taxonomy" id="1314807"/>
    <lineage>
        <taxon>Eukaryota</taxon>
        <taxon>Fungi</taxon>
        <taxon>Dikarya</taxon>
        <taxon>Basidiomycota</taxon>
        <taxon>Agaricomycotina</taxon>
        <taxon>Agaricomycetes</taxon>
        <taxon>Agaricomycetidae</taxon>
        <taxon>Agaricales</taxon>
        <taxon>Agaricales incertae sedis</taxon>
        <taxon>Dendrothele</taxon>
    </lineage>
</organism>
<protein>
    <submittedName>
        <fullName evidence="1">Uncharacterized protein</fullName>
    </submittedName>
</protein>